<dbReference type="AlphaFoldDB" id="A0A7W7FW89"/>
<accession>A0A7W7FW89</accession>
<keyword evidence="2" id="KW-0560">Oxidoreductase</keyword>
<dbReference type="PRINTS" id="PR00469">
    <property type="entry name" value="PNDRDTASEII"/>
</dbReference>
<dbReference type="RefSeq" id="WP_185005508.1">
    <property type="nucleotide sequence ID" value="NZ_BAAAUI010000043.1"/>
</dbReference>
<gene>
    <name evidence="5" type="ORF">HNR67_005923</name>
</gene>
<organism evidence="5 6">
    <name type="scientific">Crossiella cryophila</name>
    <dbReference type="NCBI Taxonomy" id="43355"/>
    <lineage>
        <taxon>Bacteria</taxon>
        <taxon>Bacillati</taxon>
        <taxon>Actinomycetota</taxon>
        <taxon>Actinomycetes</taxon>
        <taxon>Pseudonocardiales</taxon>
        <taxon>Pseudonocardiaceae</taxon>
        <taxon>Crossiella</taxon>
    </lineage>
</organism>
<protein>
    <submittedName>
        <fullName evidence="5">Thioredoxin reductase</fullName>
    </submittedName>
</protein>
<dbReference type="PRINTS" id="PR00368">
    <property type="entry name" value="FADPNR"/>
</dbReference>
<dbReference type="Proteomes" id="UP000533598">
    <property type="component" value="Unassembled WGS sequence"/>
</dbReference>
<dbReference type="Pfam" id="PF07992">
    <property type="entry name" value="Pyr_redox_2"/>
    <property type="match status" value="1"/>
</dbReference>
<comment type="catalytic activity">
    <reaction evidence="3">
        <text>[thioredoxin]-dithiol + NADP(+) = [thioredoxin]-disulfide + NADPH + H(+)</text>
        <dbReference type="Rhea" id="RHEA:20345"/>
        <dbReference type="Rhea" id="RHEA-COMP:10698"/>
        <dbReference type="Rhea" id="RHEA-COMP:10700"/>
        <dbReference type="ChEBI" id="CHEBI:15378"/>
        <dbReference type="ChEBI" id="CHEBI:29950"/>
        <dbReference type="ChEBI" id="CHEBI:50058"/>
        <dbReference type="ChEBI" id="CHEBI:57783"/>
        <dbReference type="ChEBI" id="CHEBI:58349"/>
        <dbReference type="EC" id="1.8.1.9"/>
    </reaction>
</comment>
<comment type="caution">
    <text evidence="5">The sequence shown here is derived from an EMBL/GenBank/DDBJ whole genome shotgun (WGS) entry which is preliminary data.</text>
</comment>
<evidence type="ECO:0000313" key="5">
    <source>
        <dbReference type="EMBL" id="MBB4679805.1"/>
    </source>
</evidence>
<evidence type="ECO:0000256" key="1">
    <source>
        <dbReference type="ARBA" id="ARBA00022630"/>
    </source>
</evidence>
<evidence type="ECO:0000256" key="3">
    <source>
        <dbReference type="ARBA" id="ARBA00048132"/>
    </source>
</evidence>
<name>A0A7W7FW89_9PSEU</name>
<proteinExistence type="predicted"/>
<evidence type="ECO:0000256" key="2">
    <source>
        <dbReference type="ARBA" id="ARBA00023002"/>
    </source>
</evidence>
<dbReference type="SUPFAM" id="SSF51905">
    <property type="entry name" value="FAD/NAD(P)-binding domain"/>
    <property type="match status" value="1"/>
</dbReference>
<feature type="domain" description="FAD/NAD(P)-binding" evidence="4">
    <location>
        <begin position="6"/>
        <end position="286"/>
    </location>
</feature>
<evidence type="ECO:0000259" key="4">
    <source>
        <dbReference type="Pfam" id="PF07992"/>
    </source>
</evidence>
<dbReference type="InterPro" id="IPR023753">
    <property type="entry name" value="FAD/NAD-binding_dom"/>
</dbReference>
<keyword evidence="6" id="KW-1185">Reference proteome</keyword>
<dbReference type="Gene3D" id="3.50.50.60">
    <property type="entry name" value="FAD/NAD(P)-binding domain"/>
    <property type="match status" value="2"/>
</dbReference>
<evidence type="ECO:0000313" key="6">
    <source>
        <dbReference type="Proteomes" id="UP000533598"/>
    </source>
</evidence>
<dbReference type="GO" id="GO:0004791">
    <property type="term" value="F:thioredoxin-disulfide reductase (NADPH) activity"/>
    <property type="evidence" value="ECO:0007669"/>
    <property type="project" value="UniProtKB-EC"/>
</dbReference>
<dbReference type="InterPro" id="IPR050097">
    <property type="entry name" value="Ferredoxin-NADP_redctase_2"/>
</dbReference>
<dbReference type="PANTHER" id="PTHR48105">
    <property type="entry name" value="THIOREDOXIN REDUCTASE 1-RELATED-RELATED"/>
    <property type="match status" value="1"/>
</dbReference>
<dbReference type="EMBL" id="JACHMH010000001">
    <property type="protein sequence ID" value="MBB4679805.1"/>
    <property type="molecule type" value="Genomic_DNA"/>
</dbReference>
<keyword evidence="1" id="KW-0285">Flavoprotein</keyword>
<reference evidence="5 6" key="1">
    <citation type="submission" date="2020-08" db="EMBL/GenBank/DDBJ databases">
        <title>Sequencing the genomes of 1000 actinobacteria strains.</title>
        <authorList>
            <person name="Klenk H.-P."/>
        </authorList>
    </citation>
    <scope>NUCLEOTIDE SEQUENCE [LARGE SCALE GENOMIC DNA]</scope>
    <source>
        <strain evidence="5 6">DSM 44230</strain>
    </source>
</reference>
<dbReference type="InterPro" id="IPR036188">
    <property type="entry name" value="FAD/NAD-bd_sf"/>
</dbReference>
<sequence length="340" mass="35928">MTTKVDVLVIGGGAAGLSGALTLARARRSVLVLDAGEPRNAPAEGVHGFLTREGLPPAELVELGAAEVRGYGGQVRQATVTAARRTATGFEVDTADGERFSARRLLITTGLTDELPEIPGVRERWGRDVLHCPYCHGWEVRDQPIGVLGGGPHTLHMTLLLRQWSADVVLFRHTAPELTAADREQLAAREIAVVEGEVAGLEITADRISGVRLADGRVVPRRAIAVLPRFAARAGFLADLGLSLTEHPMGEHIEADGRGVTSVPGVWAAGNVTELMASVVMAAAAGMAAATSINADLVQEDTRRAVGRRAFSPEQESRLSELVLGADRHGLAGLLQPNPM</sequence>